<dbReference type="Proteomes" id="UP001153636">
    <property type="component" value="Chromosome 9"/>
</dbReference>
<organism evidence="1 2">
    <name type="scientific">Psylliodes chrysocephalus</name>
    <dbReference type="NCBI Taxonomy" id="3402493"/>
    <lineage>
        <taxon>Eukaryota</taxon>
        <taxon>Metazoa</taxon>
        <taxon>Ecdysozoa</taxon>
        <taxon>Arthropoda</taxon>
        <taxon>Hexapoda</taxon>
        <taxon>Insecta</taxon>
        <taxon>Pterygota</taxon>
        <taxon>Neoptera</taxon>
        <taxon>Endopterygota</taxon>
        <taxon>Coleoptera</taxon>
        <taxon>Polyphaga</taxon>
        <taxon>Cucujiformia</taxon>
        <taxon>Chrysomeloidea</taxon>
        <taxon>Chrysomelidae</taxon>
        <taxon>Galerucinae</taxon>
        <taxon>Alticini</taxon>
        <taxon>Psylliodes</taxon>
    </lineage>
</organism>
<keyword evidence="2" id="KW-1185">Reference proteome</keyword>
<gene>
    <name evidence="1" type="ORF">PSYICH_LOCUS15022</name>
</gene>
<protein>
    <submittedName>
        <fullName evidence="1">Uncharacterized protein</fullName>
    </submittedName>
</protein>
<dbReference type="EMBL" id="OV651821">
    <property type="protein sequence ID" value="CAH1114955.1"/>
    <property type="molecule type" value="Genomic_DNA"/>
</dbReference>
<name>A0A9P0DDL8_9CUCU</name>
<proteinExistence type="predicted"/>
<evidence type="ECO:0000313" key="2">
    <source>
        <dbReference type="Proteomes" id="UP001153636"/>
    </source>
</evidence>
<evidence type="ECO:0000313" key="1">
    <source>
        <dbReference type="EMBL" id="CAH1114955.1"/>
    </source>
</evidence>
<dbReference type="OrthoDB" id="5949854at2759"/>
<reference evidence="1" key="1">
    <citation type="submission" date="2022-01" db="EMBL/GenBank/DDBJ databases">
        <authorList>
            <person name="King R."/>
        </authorList>
    </citation>
    <scope>NUCLEOTIDE SEQUENCE</scope>
</reference>
<sequence>MESIIIMENNTDYFVVKNMDNAASVEGEKRCIINFNENNKGNILLRSFFAQSFQKVRECVEVRLKESSEGNRLETVCKQVPVDLDEDHDFYHRWKQDNYAHHLYGKKLYLSLNDQCTLFTSEDGSTVNYTVQEKLCSSQEETGAKIILCCFHASQSCQNKLPIRIRLPDTNVFMVLLSYANEIENVLLFDTGVENKRRVINIINISGN</sequence>
<accession>A0A9P0DDL8</accession>
<dbReference type="AlphaFoldDB" id="A0A9P0DDL8"/>